<reference evidence="4" key="1">
    <citation type="submission" date="2021-01" db="EMBL/GenBank/DDBJ databases">
        <authorList>
            <person name="Corre E."/>
            <person name="Pelletier E."/>
            <person name="Niang G."/>
            <person name="Scheremetjew M."/>
            <person name="Finn R."/>
            <person name="Kale V."/>
            <person name="Holt S."/>
            <person name="Cochrane G."/>
            <person name="Meng A."/>
            <person name="Brown T."/>
            <person name="Cohen L."/>
        </authorList>
    </citation>
    <scope>NUCLEOTIDE SEQUENCE</scope>
    <source>
        <strain evidence="4">CCCM811</strain>
    </source>
</reference>
<feature type="chain" id="PRO_5031388565" description="VWFA domain-containing protein" evidence="1">
    <location>
        <begin position="24"/>
        <end position="760"/>
    </location>
</feature>
<dbReference type="PANTHER" id="PTHR31373">
    <property type="entry name" value="OS06G0652100 PROTEIN"/>
    <property type="match status" value="1"/>
</dbReference>
<dbReference type="Pfam" id="PF11443">
    <property type="entry name" value="DUF2828"/>
    <property type="match status" value="1"/>
</dbReference>
<evidence type="ECO:0000259" key="2">
    <source>
        <dbReference type="Pfam" id="PF11443"/>
    </source>
</evidence>
<dbReference type="Gene3D" id="3.40.50.410">
    <property type="entry name" value="von Willebrand factor, type A domain"/>
    <property type="match status" value="1"/>
</dbReference>
<protein>
    <recommendedName>
        <fullName evidence="5">VWFA domain-containing protein</fullName>
    </recommendedName>
</protein>
<dbReference type="SUPFAM" id="SSF53300">
    <property type="entry name" value="vWA-like"/>
    <property type="match status" value="1"/>
</dbReference>
<dbReference type="AlphaFoldDB" id="A0A7S4DKK1"/>
<dbReference type="Pfam" id="PF25043">
    <property type="entry name" value="DUF7788"/>
    <property type="match status" value="1"/>
</dbReference>
<proteinExistence type="predicted"/>
<name>A0A7S4DKK1_9EUKA</name>
<evidence type="ECO:0000259" key="3">
    <source>
        <dbReference type="Pfam" id="PF25043"/>
    </source>
</evidence>
<dbReference type="InterPro" id="IPR058580">
    <property type="entry name" value="DUF2828"/>
</dbReference>
<dbReference type="PIRSF" id="PIRSF015417">
    <property type="entry name" value="T31B5_30_vWA"/>
    <property type="match status" value="1"/>
</dbReference>
<organism evidence="4">
    <name type="scientific">Lotharella globosa</name>
    <dbReference type="NCBI Taxonomy" id="91324"/>
    <lineage>
        <taxon>Eukaryota</taxon>
        <taxon>Sar</taxon>
        <taxon>Rhizaria</taxon>
        <taxon>Cercozoa</taxon>
        <taxon>Chlorarachniophyceae</taxon>
        <taxon>Lotharella</taxon>
    </lineage>
</organism>
<gene>
    <name evidence="4" type="ORF">LGLO00237_LOCUS6996</name>
</gene>
<evidence type="ECO:0000313" key="4">
    <source>
        <dbReference type="EMBL" id="CAE0654668.1"/>
    </source>
</evidence>
<feature type="signal peptide" evidence="1">
    <location>
        <begin position="1"/>
        <end position="23"/>
    </location>
</feature>
<keyword evidence="1" id="KW-0732">Signal</keyword>
<dbReference type="InterPro" id="IPR011205">
    <property type="entry name" value="UCP015417_vWA"/>
</dbReference>
<evidence type="ECO:0000256" key="1">
    <source>
        <dbReference type="SAM" id="SignalP"/>
    </source>
</evidence>
<feature type="domain" description="DUF2828" evidence="2">
    <location>
        <begin position="81"/>
        <end position="521"/>
    </location>
</feature>
<sequence>MPRSRALLVAVLVLVGTTTLLFSSEAPHLSTTFGRVRKAPNLFRVPPGRHRIPVVCAQNVDKNFPELLTEETEGMAALGFTENGAVTYKTTKSACLDLFFDTVPTLPEDLLLSKLELAWAEDPLITLRAIFQLGDVRKGKQQRDHYYRSLMWLYRHHPDTFLLNAEFIPKHSSLKCLLNMLMYICHEDSSLLSRDLAENPQRGTFRHGPLRSRRTWAKKRKRREVVRKEFIEKVFPNFTHSDLIVAREIRNPIAYEKWPWLPRKEWVNQEVKNMFIAWSKNRSLQLDKEVHLARKAQVRADRWRAEETLKNSVPARTYFHFVADLFGEALRGDIDEYHALQIIDEKAKRTDGRNGSSLESGLFAKWAPTPNGMHDKKTPIVDAIVERVFPKEKYKLPDGTDEEYLSFMRQRYQRDVLSPLRRYAEVPEHFVGRGEWDLVNYKRMASRCRMLYGEKVFRAHDPERYEQYLQLALEGKVKNLASGALNPHEITLVAGRSGPEGLSANLQWNSLIEKVLESGTLKNSIAICDVSGSMRGDPMDVAIALSLVIAEANQEPWKNIVCTFSDDPRFVDVTPNNGTNLDQRVTEVMLMDWGMGTNFEGVFDKMLEVAVANQVPKDKMAQTLFVFSDMEFNSANQDHIWQTTHERIEKKFKIHGYEMPEIVYWNLRASVFGGYEPVDRLRISDMSGLRGLRASVFGGSKPVDATQPGVTMLSGYSIGMLKAFLENRLDDMQPIGQMEAILNSKDFSHLQLAEADIPKG</sequence>
<dbReference type="PANTHER" id="PTHR31373:SF27">
    <property type="entry name" value="TROVE DOMAIN-CONTAINING PROTEIN"/>
    <property type="match status" value="1"/>
</dbReference>
<accession>A0A7S4DKK1</accession>
<feature type="domain" description="DUF7788" evidence="3">
    <location>
        <begin position="523"/>
        <end position="730"/>
    </location>
</feature>
<dbReference type="EMBL" id="HBIV01009256">
    <property type="protein sequence ID" value="CAE0654668.1"/>
    <property type="molecule type" value="Transcribed_RNA"/>
</dbReference>
<dbReference type="InterPro" id="IPR056690">
    <property type="entry name" value="DUF7788"/>
</dbReference>
<dbReference type="InterPro" id="IPR036465">
    <property type="entry name" value="vWFA_dom_sf"/>
</dbReference>
<evidence type="ECO:0008006" key="5">
    <source>
        <dbReference type="Google" id="ProtNLM"/>
    </source>
</evidence>